<dbReference type="Pfam" id="PF00685">
    <property type="entry name" value="Sulfotransfer_1"/>
    <property type="match status" value="1"/>
</dbReference>
<dbReference type="EMBL" id="CAQQ02391447">
    <property type="status" value="NOT_ANNOTATED_CDS"/>
    <property type="molecule type" value="Genomic_DNA"/>
</dbReference>
<reference evidence="5" key="1">
    <citation type="submission" date="2013-02" db="EMBL/GenBank/DDBJ databases">
        <authorList>
            <person name="Hughes D."/>
        </authorList>
    </citation>
    <scope>NUCLEOTIDE SEQUENCE</scope>
    <source>
        <strain>Durham</strain>
        <strain evidence="5">NC isolate 2 -- Noor lab</strain>
    </source>
</reference>
<evidence type="ECO:0000313" key="4">
    <source>
        <dbReference type="EnsemblMetazoa" id="MESCA005910-PA"/>
    </source>
</evidence>
<name>T1GQK1_MEGSC</name>
<accession>T1GQK1</accession>
<dbReference type="STRING" id="36166.T1GQK1"/>
<dbReference type="InterPro" id="IPR000863">
    <property type="entry name" value="Sulfotransferase_dom"/>
</dbReference>
<dbReference type="SUPFAM" id="SSF52540">
    <property type="entry name" value="P-loop containing nucleoside triphosphate hydrolases"/>
    <property type="match status" value="1"/>
</dbReference>
<proteinExistence type="inferred from homology"/>
<dbReference type="AlphaFoldDB" id="T1GQK1"/>
<feature type="domain" description="Sulfotransferase" evidence="3">
    <location>
        <begin position="60"/>
        <end position="288"/>
    </location>
</feature>
<organism evidence="4 5">
    <name type="scientific">Megaselia scalaris</name>
    <name type="common">Humpbacked fly</name>
    <name type="synonym">Phora scalaris</name>
    <dbReference type="NCBI Taxonomy" id="36166"/>
    <lineage>
        <taxon>Eukaryota</taxon>
        <taxon>Metazoa</taxon>
        <taxon>Ecdysozoa</taxon>
        <taxon>Arthropoda</taxon>
        <taxon>Hexapoda</taxon>
        <taxon>Insecta</taxon>
        <taxon>Pterygota</taxon>
        <taxon>Neoptera</taxon>
        <taxon>Endopterygota</taxon>
        <taxon>Diptera</taxon>
        <taxon>Brachycera</taxon>
        <taxon>Muscomorpha</taxon>
        <taxon>Platypezoidea</taxon>
        <taxon>Phoridae</taxon>
        <taxon>Megaseliini</taxon>
        <taxon>Megaselia</taxon>
    </lineage>
</organism>
<dbReference type="EnsemblMetazoa" id="MESCA005910-RA">
    <property type="protein sequence ID" value="MESCA005910-PA"/>
    <property type="gene ID" value="MESCA005910"/>
</dbReference>
<evidence type="ECO:0000256" key="1">
    <source>
        <dbReference type="ARBA" id="ARBA00005771"/>
    </source>
</evidence>
<dbReference type="GO" id="GO:0008146">
    <property type="term" value="F:sulfotransferase activity"/>
    <property type="evidence" value="ECO:0007669"/>
    <property type="project" value="InterPro"/>
</dbReference>
<dbReference type="OMA" id="AHIIDFY"/>
<keyword evidence="2" id="KW-0808">Transferase</keyword>
<evidence type="ECO:0000256" key="2">
    <source>
        <dbReference type="ARBA" id="ARBA00022679"/>
    </source>
</evidence>
<evidence type="ECO:0000313" key="5">
    <source>
        <dbReference type="Proteomes" id="UP000015102"/>
    </source>
</evidence>
<comment type="similarity">
    <text evidence="1">Belongs to the sulfotransferase 1 family.</text>
</comment>
<dbReference type="Gene3D" id="3.40.50.300">
    <property type="entry name" value="P-loop containing nucleotide triphosphate hydrolases"/>
    <property type="match status" value="1"/>
</dbReference>
<reference evidence="4" key="2">
    <citation type="submission" date="2015-06" db="UniProtKB">
        <authorList>
            <consortium name="EnsemblMetazoa"/>
        </authorList>
    </citation>
    <scope>IDENTIFICATION</scope>
</reference>
<protein>
    <recommendedName>
        <fullName evidence="3">Sulfotransferase domain-containing protein</fullName>
    </recommendedName>
</protein>
<sequence>MSIKISTEPVENSEYLKYTLSSYDHLPIKTKYNTIPAYRTSSFDPVEVCEPFLNFDVFEDDVWIVTFPKCGTTWTQEMVWLLMNNLDFEELDLKKGKPIDIPRPRLLKTHSAMQLLPKQLWTKNPKIIFVVRDPRDAFISMFHHIQFFFGKTFNENLESFVENGLKYEGFWEMALNFYALRDRENIMFFSYEQMKKDLKIIVLKVSAFLGKEYSEADINKLVNHLDFNNMKDLPAVSHRIELEEFKKEYNIKDEDVIKDAKFMRKGVVGSYKKEMSEELLQKIDSWEKSYLDPEHLTLDDILFFEK</sequence>
<evidence type="ECO:0000259" key="3">
    <source>
        <dbReference type="Pfam" id="PF00685"/>
    </source>
</evidence>
<dbReference type="InterPro" id="IPR027417">
    <property type="entry name" value="P-loop_NTPase"/>
</dbReference>
<keyword evidence="5" id="KW-1185">Reference proteome</keyword>
<dbReference type="Proteomes" id="UP000015102">
    <property type="component" value="Unassembled WGS sequence"/>
</dbReference>
<dbReference type="PANTHER" id="PTHR11783">
    <property type="entry name" value="SULFOTRANSFERASE SULT"/>
    <property type="match status" value="1"/>
</dbReference>
<dbReference type="HOGENOM" id="CLU_027239_1_1_1"/>